<keyword evidence="5 7" id="KW-0560">Oxidoreductase</keyword>
<dbReference type="GO" id="GO:0050661">
    <property type="term" value="F:NADP binding"/>
    <property type="evidence" value="ECO:0007669"/>
    <property type="project" value="InterPro"/>
</dbReference>
<evidence type="ECO:0000256" key="1">
    <source>
        <dbReference type="ARBA" id="ARBA00004903"/>
    </source>
</evidence>
<dbReference type="InterPro" id="IPR012259">
    <property type="entry name" value="DHFR"/>
</dbReference>
<evidence type="ECO:0000256" key="3">
    <source>
        <dbReference type="ARBA" id="ARBA00022563"/>
    </source>
</evidence>
<evidence type="ECO:0000259" key="6">
    <source>
        <dbReference type="PROSITE" id="PS51330"/>
    </source>
</evidence>
<sequence>MPQTLSLIAAVAQNGVIGIRNTLPWRLPEDLRYFKQLTLGHPIIMGRKTYESLGRPLPNRTNIILTRDMLFQTENCLIAHDIPEAISLCAEEDEIFVIGGAQIYQQAMSYAQRLYLTEVKLDIAEGDAWFPEVDTRLWHEISRQTHHNEQCHYAFVVYERR</sequence>
<comment type="caution">
    <text evidence="7">The sequence shown here is derived from an EMBL/GenBank/DDBJ whole genome shotgun (WGS) entry which is preliminary data.</text>
</comment>
<dbReference type="PROSITE" id="PS00075">
    <property type="entry name" value="DHFR_1"/>
    <property type="match status" value="1"/>
</dbReference>
<dbReference type="GO" id="GO:0004146">
    <property type="term" value="F:dihydrofolate reductase activity"/>
    <property type="evidence" value="ECO:0007669"/>
    <property type="project" value="UniProtKB-EC"/>
</dbReference>
<dbReference type="GO" id="GO:0006730">
    <property type="term" value="P:one-carbon metabolic process"/>
    <property type="evidence" value="ECO:0007669"/>
    <property type="project" value="UniProtKB-KW"/>
</dbReference>
<evidence type="ECO:0000256" key="4">
    <source>
        <dbReference type="ARBA" id="ARBA00022857"/>
    </source>
</evidence>
<keyword evidence="3" id="KW-0554">One-carbon metabolism</keyword>
<comment type="pathway">
    <text evidence="1">Cofactor biosynthesis; tetrahydrofolate biosynthesis; 5,6,7,8-tetrahydrofolate from 7,8-dihydrofolate: step 1/1.</text>
</comment>
<evidence type="ECO:0000256" key="5">
    <source>
        <dbReference type="ARBA" id="ARBA00023002"/>
    </source>
</evidence>
<feature type="domain" description="DHFR" evidence="6">
    <location>
        <begin position="4"/>
        <end position="160"/>
    </location>
</feature>
<dbReference type="InterPro" id="IPR001796">
    <property type="entry name" value="DHFR_dom"/>
</dbReference>
<proteinExistence type="predicted"/>
<dbReference type="PROSITE" id="PS51330">
    <property type="entry name" value="DHFR_2"/>
    <property type="match status" value="1"/>
</dbReference>
<dbReference type="FunFam" id="3.40.430.10:FF:000001">
    <property type="entry name" value="Dihydrofolate reductase"/>
    <property type="match status" value="1"/>
</dbReference>
<dbReference type="PANTHER" id="PTHR48069:SF3">
    <property type="entry name" value="DIHYDROFOLATE REDUCTASE"/>
    <property type="match status" value="1"/>
</dbReference>
<dbReference type="PRINTS" id="PR00070">
    <property type="entry name" value="DHFR"/>
</dbReference>
<dbReference type="PIRSF" id="PIRSF000194">
    <property type="entry name" value="DHFR"/>
    <property type="match status" value="1"/>
</dbReference>
<dbReference type="GO" id="GO:0046452">
    <property type="term" value="P:dihydrofolate metabolic process"/>
    <property type="evidence" value="ECO:0007669"/>
    <property type="project" value="TreeGrafter"/>
</dbReference>
<keyword evidence="4" id="KW-0521">NADP</keyword>
<dbReference type="AlphaFoldDB" id="E6QX68"/>
<evidence type="ECO:0000256" key="2">
    <source>
        <dbReference type="ARBA" id="ARBA00012856"/>
    </source>
</evidence>
<dbReference type="InterPro" id="IPR017925">
    <property type="entry name" value="DHFR_CS"/>
</dbReference>
<dbReference type="Gene3D" id="3.40.430.10">
    <property type="entry name" value="Dihydrofolate Reductase, subunit A"/>
    <property type="match status" value="1"/>
</dbReference>
<dbReference type="GO" id="GO:0046654">
    <property type="term" value="P:tetrahydrofolate biosynthetic process"/>
    <property type="evidence" value="ECO:0007669"/>
    <property type="project" value="InterPro"/>
</dbReference>
<reference evidence="7" key="1">
    <citation type="submission" date="2009-10" db="EMBL/GenBank/DDBJ databases">
        <title>Diversity of trophic interactions inside an arsenic-rich microbial ecosystem.</title>
        <authorList>
            <person name="Bertin P.N."/>
            <person name="Heinrich-Salmeron A."/>
            <person name="Pelletier E."/>
            <person name="Goulhen-Chollet F."/>
            <person name="Arsene-Ploetze F."/>
            <person name="Gallien S."/>
            <person name="Calteau A."/>
            <person name="Vallenet D."/>
            <person name="Casiot C."/>
            <person name="Chane-Woon-Ming B."/>
            <person name="Giloteaux L."/>
            <person name="Barakat M."/>
            <person name="Bonnefoy V."/>
            <person name="Bruneel O."/>
            <person name="Chandler M."/>
            <person name="Cleiss J."/>
            <person name="Duran R."/>
            <person name="Elbaz-Poulichet F."/>
            <person name="Fonknechten N."/>
            <person name="Lauga B."/>
            <person name="Mornico D."/>
            <person name="Ortet P."/>
            <person name="Schaeffer C."/>
            <person name="Siguier P."/>
            <person name="Alexander Thil Smith A."/>
            <person name="Van Dorsselaer A."/>
            <person name="Weissenbach J."/>
            <person name="Medigue C."/>
            <person name="Le Paslier D."/>
        </authorList>
    </citation>
    <scope>NUCLEOTIDE SEQUENCE</scope>
</reference>
<organism evidence="7">
    <name type="scientific">mine drainage metagenome</name>
    <dbReference type="NCBI Taxonomy" id="410659"/>
    <lineage>
        <taxon>unclassified sequences</taxon>
        <taxon>metagenomes</taxon>
        <taxon>ecological metagenomes</taxon>
    </lineage>
</organism>
<name>E6QX68_9ZZZZ</name>
<dbReference type="PANTHER" id="PTHR48069">
    <property type="entry name" value="DIHYDROFOLATE REDUCTASE"/>
    <property type="match status" value="1"/>
</dbReference>
<dbReference type="Pfam" id="PF00186">
    <property type="entry name" value="DHFR_1"/>
    <property type="match status" value="1"/>
</dbReference>
<dbReference type="SUPFAM" id="SSF53597">
    <property type="entry name" value="Dihydrofolate reductase-like"/>
    <property type="match status" value="1"/>
</dbReference>
<dbReference type="GO" id="GO:0043168">
    <property type="term" value="F:anion binding"/>
    <property type="evidence" value="ECO:0007669"/>
    <property type="project" value="UniProtKB-ARBA"/>
</dbReference>
<evidence type="ECO:0000313" key="7">
    <source>
        <dbReference type="EMBL" id="CBI11842.1"/>
    </source>
</evidence>
<dbReference type="EC" id="1.5.1.3" evidence="2"/>
<gene>
    <name evidence="7" type="primary">dfrA</name>
    <name evidence="7" type="ORF">CARN7_2690</name>
</gene>
<dbReference type="InterPro" id="IPR024072">
    <property type="entry name" value="DHFR-like_dom_sf"/>
</dbReference>
<dbReference type="CDD" id="cd00209">
    <property type="entry name" value="DHFR"/>
    <property type="match status" value="1"/>
</dbReference>
<accession>E6QX68</accession>
<protein>
    <recommendedName>
        <fullName evidence="2">dihydrofolate reductase</fullName>
        <ecNumber evidence="2">1.5.1.3</ecNumber>
    </recommendedName>
</protein>
<dbReference type="GO" id="GO:0005829">
    <property type="term" value="C:cytosol"/>
    <property type="evidence" value="ECO:0007669"/>
    <property type="project" value="TreeGrafter"/>
</dbReference>
<dbReference type="GO" id="GO:0046655">
    <property type="term" value="P:folic acid metabolic process"/>
    <property type="evidence" value="ECO:0007669"/>
    <property type="project" value="TreeGrafter"/>
</dbReference>
<dbReference type="EMBL" id="CABR01000171">
    <property type="protein sequence ID" value="CBI11842.1"/>
    <property type="molecule type" value="Genomic_DNA"/>
</dbReference>